<dbReference type="EC" id="1.-.-.-" evidence="5"/>
<reference evidence="5" key="1">
    <citation type="submission" date="2024-07" db="EMBL/GenBank/DDBJ databases">
        <authorList>
            <person name="Yu S.T."/>
        </authorList>
    </citation>
    <scope>NUCLEOTIDE SEQUENCE</scope>
    <source>
        <strain evidence="5">R35</strain>
    </source>
</reference>
<feature type="region of interest" description="Disordered" evidence="3">
    <location>
        <begin position="1"/>
        <end position="30"/>
    </location>
</feature>
<dbReference type="Pfam" id="PF01494">
    <property type="entry name" value="FAD_binding_3"/>
    <property type="match status" value="1"/>
</dbReference>
<dbReference type="InterPro" id="IPR036188">
    <property type="entry name" value="FAD/NAD-bd_sf"/>
</dbReference>
<evidence type="ECO:0000256" key="1">
    <source>
        <dbReference type="ARBA" id="ARBA00023002"/>
    </source>
</evidence>
<protein>
    <submittedName>
        <fullName evidence="5">NAD(P)/FAD-dependent oxidoreductase</fullName>
        <ecNumber evidence="5">1.-.-.-</ecNumber>
    </submittedName>
</protein>
<dbReference type="PRINTS" id="PR00420">
    <property type="entry name" value="RNGMNOXGNASE"/>
</dbReference>
<dbReference type="GO" id="GO:0071949">
    <property type="term" value="F:FAD binding"/>
    <property type="evidence" value="ECO:0007669"/>
    <property type="project" value="InterPro"/>
</dbReference>
<keyword evidence="1 5" id="KW-0560">Oxidoreductase</keyword>
<dbReference type="AlphaFoldDB" id="A0AB39SKZ1"/>
<evidence type="ECO:0000313" key="5">
    <source>
        <dbReference type="EMBL" id="XDQ66395.1"/>
    </source>
</evidence>
<comment type="similarity">
    <text evidence="2">Belongs to the flavin-dependent halogenase family. Bacterial tryptophan halogenase subfamily.</text>
</comment>
<evidence type="ECO:0000256" key="3">
    <source>
        <dbReference type="SAM" id="MobiDB-lite"/>
    </source>
</evidence>
<evidence type="ECO:0000256" key="2">
    <source>
        <dbReference type="ARBA" id="ARBA00038396"/>
    </source>
</evidence>
<proteinExistence type="inferred from homology"/>
<gene>
    <name evidence="5" type="ORF">AB5J50_39105</name>
</gene>
<dbReference type="GO" id="GO:0016491">
    <property type="term" value="F:oxidoreductase activity"/>
    <property type="evidence" value="ECO:0007669"/>
    <property type="project" value="UniProtKB-KW"/>
</dbReference>
<dbReference type="SUPFAM" id="SSF51905">
    <property type="entry name" value="FAD/NAD(P)-binding domain"/>
    <property type="match status" value="1"/>
</dbReference>
<dbReference type="InterPro" id="IPR050816">
    <property type="entry name" value="Flavin-dep_Halogenase_NPB"/>
</dbReference>
<dbReference type="InterPro" id="IPR002938">
    <property type="entry name" value="FAD-bd"/>
</dbReference>
<dbReference type="EMBL" id="CP163440">
    <property type="protein sequence ID" value="XDQ66395.1"/>
    <property type="molecule type" value="Genomic_DNA"/>
</dbReference>
<dbReference type="PANTHER" id="PTHR43747">
    <property type="entry name" value="FAD-BINDING PROTEIN"/>
    <property type="match status" value="1"/>
</dbReference>
<dbReference type="RefSeq" id="WP_369263407.1">
    <property type="nucleotide sequence ID" value="NZ_CP163440.1"/>
</dbReference>
<sequence length="582" mass="65804">MKPTGNSEPQKKTEREKRTERGKRTAPESVTALEKQTYDVAILGSGVAGSLLGAILARNGAKVLLLDAGSHPRFAIGESTIPFTLVSLRTLAERYDVPEIAALASFTDTTRTIGPRFGVKRHFGFLLHHEGAPQNPREVNEFNTPPQLLHEAAHLFRQDTDSYLFQVAVKYGCKARQNFFVTDIDFDGSGVTLAGKDGEYRARYLVDASGFRSPVADKFGLREDPCRFKHHSRSIWNHVVDLTPTDRLFDHLPDSQRPPVPWYEGTVHHMFDRGWAWVIGFNNNKWSKNPLCSVGMTVDPRRFPKPEGVSPEEDFHRLAAPFPDIVRQFEGMKAVREWTSTGRLQYSSKQTAGDRWFLLSHAAGFLDPLFSRGLSNTTEALNVLAWRLLSAVKDDDFSGERFAPVDRLQQSLFDYNDSLVNSAFISWCDYDLWSAVFRIWAWGANAGVYRMQTALTKFRKDGRDRHFVDLEDVPYPGLYWPDHDGFAELYETMVKQCEAVEAGAVSAPDAADLLYERLLAADFVPKHFGYAEREVRFINPSPKTLLRMLRWAATEADPVVRRLVLGNGREAVKARLKGTKLF</sequence>
<evidence type="ECO:0000259" key="4">
    <source>
        <dbReference type="Pfam" id="PF01494"/>
    </source>
</evidence>
<dbReference type="Gene3D" id="3.50.50.60">
    <property type="entry name" value="FAD/NAD(P)-binding domain"/>
    <property type="match status" value="1"/>
</dbReference>
<organism evidence="5">
    <name type="scientific">Streptomyces sp. R35</name>
    <dbReference type="NCBI Taxonomy" id="3238630"/>
    <lineage>
        <taxon>Bacteria</taxon>
        <taxon>Bacillati</taxon>
        <taxon>Actinomycetota</taxon>
        <taxon>Actinomycetes</taxon>
        <taxon>Kitasatosporales</taxon>
        <taxon>Streptomycetaceae</taxon>
        <taxon>Streptomyces</taxon>
    </lineage>
</organism>
<feature type="compositionally biased region" description="Basic and acidic residues" evidence="3">
    <location>
        <begin position="9"/>
        <end position="26"/>
    </location>
</feature>
<accession>A0AB39SKZ1</accession>
<feature type="domain" description="FAD-binding" evidence="4">
    <location>
        <begin position="38"/>
        <end position="243"/>
    </location>
</feature>
<name>A0AB39SKZ1_9ACTN</name>
<dbReference type="PANTHER" id="PTHR43747:SF5">
    <property type="entry name" value="FAD-BINDING DOMAIN-CONTAINING PROTEIN"/>
    <property type="match status" value="1"/>
</dbReference>